<dbReference type="PANTHER" id="PTHR47706">
    <property type="entry name" value="NMRA-LIKE FAMILY PROTEIN"/>
    <property type="match status" value="1"/>
</dbReference>
<evidence type="ECO:0000313" key="6">
    <source>
        <dbReference type="Proteomes" id="UP001203297"/>
    </source>
</evidence>
<dbReference type="Gene3D" id="3.40.50.720">
    <property type="entry name" value="NAD(P)-binding Rossmann-like Domain"/>
    <property type="match status" value="1"/>
</dbReference>
<keyword evidence="3" id="KW-0560">Oxidoreductase</keyword>
<keyword evidence="2" id="KW-0521">NADP</keyword>
<dbReference type="InterPro" id="IPR036291">
    <property type="entry name" value="NAD(P)-bd_dom_sf"/>
</dbReference>
<sequence>MSGYKNFAVVGAGSTGSFIIRQLLKEKATGIVNNVVVLTREGSKTTVDGDVKLIPVDYSNKESIKNALIGVDVVISTIATGVLHLQVGLAEAAKEAGVKLFVPSEFGGKTEGATEGFYSAKANIQTHLKGLSLPYTLFYTGGFADLLWTPALGLDVTSGKVTVGGDGNTKNPFTSRVDIARYVSYILTRLPAEQLNNRSFTMAGDTKSFNEIFKEYEAKTGKKLEVTYIPVSELDARLATNPEDIYTFLRKVFTIGPDPKKENDNYLYPYWNPSPLIDNLPVV</sequence>
<evidence type="ECO:0000256" key="1">
    <source>
        <dbReference type="ARBA" id="ARBA00005725"/>
    </source>
</evidence>
<name>A0AAD4M493_9AGAM</name>
<dbReference type="Pfam" id="PF05368">
    <property type="entry name" value="NmrA"/>
    <property type="match status" value="1"/>
</dbReference>
<keyword evidence="6" id="KW-1185">Reference proteome</keyword>
<dbReference type="Gene3D" id="3.90.25.10">
    <property type="entry name" value="UDP-galactose 4-epimerase, domain 1"/>
    <property type="match status" value="1"/>
</dbReference>
<evidence type="ECO:0000313" key="5">
    <source>
        <dbReference type="EMBL" id="KAI0300693.1"/>
    </source>
</evidence>
<dbReference type="SUPFAM" id="SSF51735">
    <property type="entry name" value="NAD(P)-binding Rossmann-fold domains"/>
    <property type="match status" value="1"/>
</dbReference>
<dbReference type="InterPro" id="IPR008030">
    <property type="entry name" value="NmrA-like"/>
</dbReference>
<proteinExistence type="inferred from homology"/>
<dbReference type="PANTHER" id="PTHR47706:SF4">
    <property type="entry name" value="NMRA-LIKE DOMAIN-CONTAINING PROTEIN"/>
    <property type="match status" value="1"/>
</dbReference>
<gene>
    <name evidence="5" type="ORF">B0F90DRAFT_1668234</name>
</gene>
<organism evidence="5 6">
    <name type="scientific">Multifurca ochricompacta</name>
    <dbReference type="NCBI Taxonomy" id="376703"/>
    <lineage>
        <taxon>Eukaryota</taxon>
        <taxon>Fungi</taxon>
        <taxon>Dikarya</taxon>
        <taxon>Basidiomycota</taxon>
        <taxon>Agaricomycotina</taxon>
        <taxon>Agaricomycetes</taxon>
        <taxon>Russulales</taxon>
        <taxon>Russulaceae</taxon>
        <taxon>Multifurca</taxon>
    </lineage>
</organism>
<accession>A0AAD4M493</accession>
<comment type="caution">
    <text evidence="5">The sequence shown here is derived from an EMBL/GenBank/DDBJ whole genome shotgun (WGS) entry which is preliminary data.</text>
</comment>
<feature type="domain" description="NmrA-like" evidence="4">
    <location>
        <begin position="8"/>
        <end position="244"/>
    </location>
</feature>
<dbReference type="InterPro" id="IPR051609">
    <property type="entry name" value="NmrA/Isoflavone_reductase-like"/>
</dbReference>
<protein>
    <submittedName>
        <fullName evidence="5">NAD-P-binding protein</fullName>
    </submittedName>
</protein>
<dbReference type="AlphaFoldDB" id="A0AAD4M493"/>
<evidence type="ECO:0000256" key="2">
    <source>
        <dbReference type="ARBA" id="ARBA00022857"/>
    </source>
</evidence>
<dbReference type="GO" id="GO:0016491">
    <property type="term" value="F:oxidoreductase activity"/>
    <property type="evidence" value="ECO:0007669"/>
    <property type="project" value="UniProtKB-KW"/>
</dbReference>
<comment type="similarity">
    <text evidence="1">Belongs to the NmrA-type oxidoreductase family. Isoflavone reductase subfamily.</text>
</comment>
<dbReference type="EMBL" id="WTXG01000017">
    <property type="protein sequence ID" value="KAI0300693.1"/>
    <property type="molecule type" value="Genomic_DNA"/>
</dbReference>
<evidence type="ECO:0000259" key="4">
    <source>
        <dbReference type="Pfam" id="PF05368"/>
    </source>
</evidence>
<evidence type="ECO:0000256" key="3">
    <source>
        <dbReference type="ARBA" id="ARBA00023002"/>
    </source>
</evidence>
<dbReference type="Proteomes" id="UP001203297">
    <property type="component" value="Unassembled WGS sequence"/>
</dbReference>
<reference evidence="5" key="1">
    <citation type="journal article" date="2022" name="New Phytol.">
        <title>Evolutionary transition to the ectomycorrhizal habit in the genomes of a hyperdiverse lineage of mushroom-forming fungi.</title>
        <authorList>
            <person name="Looney B."/>
            <person name="Miyauchi S."/>
            <person name="Morin E."/>
            <person name="Drula E."/>
            <person name="Courty P.E."/>
            <person name="Kohler A."/>
            <person name="Kuo A."/>
            <person name="LaButti K."/>
            <person name="Pangilinan J."/>
            <person name="Lipzen A."/>
            <person name="Riley R."/>
            <person name="Andreopoulos W."/>
            <person name="He G."/>
            <person name="Johnson J."/>
            <person name="Nolan M."/>
            <person name="Tritt A."/>
            <person name="Barry K.W."/>
            <person name="Grigoriev I.V."/>
            <person name="Nagy L.G."/>
            <person name="Hibbett D."/>
            <person name="Henrissat B."/>
            <person name="Matheny P.B."/>
            <person name="Labbe J."/>
            <person name="Martin F.M."/>
        </authorList>
    </citation>
    <scope>NUCLEOTIDE SEQUENCE</scope>
    <source>
        <strain evidence="5">BPL690</strain>
    </source>
</reference>